<evidence type="ECO:0000313" key="1">
    <source>
        <dbReference type="EMBL" id="GBP86812.1"/>
    </source>
</evidence>
<dbReference type="AlphaFoldDB" id="A0A4C1ZHC9"/>
<sequence>MVFNFLGRGEHDSDSASSLELHLVLLAPPRGAPNRLIRTKTRSQKQLELRFRVPDAVNPHAVLRSTGIGSKRGVRLELIVRPIDVRDEGIGSISKWVEIGTYLNVLYEHAT</sequence>
<reference evidence="1 2" key="1">
    <citation type="journal article" date="2019" name="Commun. Biol.">
        <title>The bagworm genome reveals a unique fibroin gene that provides high tensile strength.</title>
        <authorList>
            <person name="Kono N."/>
            <person name="Nakamura H."/>
            <person name="Ohtoshi R."/>
            <person name="Tomita M."/>
            <person name="Numata K."/>
            <person name="Arakawa K."/>
        </authorList>
    </citation>
    <scope>NUCLEOTIDE SEQUENCE [LARGE SCALE GENOMIC DNA]</scope>
</reference>
<name>A0A4C1ZHC9_EUMVA</name>
<dbReference type="Proteomes" id="UP000299102">
    <property type="component" value="Unassembled WGS sequence"/>
</dbReference>
<proteinExistence type="predicted"/>
<accession>A0A4C1ZHC9</accession>
<protein>
    <submittedName>
        <fullName evidence="1">Uncharacterized protein</fullName>
    </submittedName>
</protein>
<organism evidence="1 2">
    <name type="scientific">Eumeta variegata</name>
    <name type="common">Bagworm moth</name>
    <name type="synonym">Eumeta japonica</name>
    <dbReference type="NCBI Taxonomy" id="151549"/>
    <lineage>
        <taxon>Eukaryota</taxon>
        <taxon>Metazoa</taxon>
        <taxon>Ecdysozoa</taxon>
        <taxon>Arthropoda</taxon>
        <taxon>Hexapoda</taxon>
        <taxon>Insecta</taxon>
        <taxon>Pterygota</taxon>
        <taxon>Neoptera</taxon>
        <taxon>Endopterygota</taxon>
        <taxon>Lepidoptera</taxon>
        <taxon>Glossata</taxon>
        <taxon>Ditrysia</taxon>
        <taxon>Tineoidea</taxon>
        <taxon>Psychidae</taxon>
        <taxon>Oiketicinae</taxon>
        <taxon>Eumeta</taxon>
    </lineage>
</organism>
<comment type="caution">
    <text evidence="1">The sequence shown here is derived from an EMBL/GenBank/DDBJ whole genome shotgun (WGS) entry which is preliminary data.</text>
</comment>
<dbReference type="EMBL" id="BGZK01001818">
    <property type="protein sequence ID" value="GBP86812.1"/>
    <property type="molecule type" value="Genomic_DNA"/>
</dbReference>
<evidence type="ECO:0000313" key="2">
    <source>
        <dbReference type="Proteomes" id="UP000299102"/>
    </source>
</evidence>
<gene>
    <name evidence="1" type="ORF">EVAR_99834_1</name>
</gene>
<keyword evidence="2" id="KW-1185">Reference proteome</keyword>